<keyword evidence="1" id="KW-0812">Transmembrane</keyword>
<accession>A0A914RX59</accession>
<reference evidence="3" key="1">
    <citation type="submission" date="2022-11" db="UniProtKB">
        <authorList>
            <consortium name="WormBaseParasite"/>
        </authorList>
    </citation>
    <scope>IDENTIFICATION</scope>
</reference>
<proteinExistence type="predicted"/>
<keyword evidence="1" id="KW-1133">Transmembrane helix</keyword>
<protein>
    <submittedName>
        <fullName evidence="3">Uncharacterized protein</fullName>
    </submittedName>
</protein>
<dbReference type="AlphaFoldDB" id="A0A914RX59"/>
<keyword evidence="1" id="KW-0472">Membrane</keyword>
<feature type="transmembrane region" description="Helical" evidence="1">
    <location>
        <begin position="27"/>
        <end position="47"/>
    </location>
</feature>
<organism evidence="2 3">
    <name type="scientific">Parascaris equorum</name>
    <name type="common">Equine roundworm</name>
    <dbReference type="NCBI Taxonomy" id="6256"/>
    <lineage>
        <taxon>Eukaryota</taxon>
        <taxon>Metazoa</taxon>
        <taxon>Ecdysozoa</taxon>
        <taxon>Nematoda</taxon>
        <taxon>Chromadorea</taxon>
        <taxon>Rhabditida</taxon>
        <taxon>Spirurina</taxon>
        <taxon>Ascaridomorpha</taxon>
        <taxon>Ascaridoidea</taxon>
        <taxon>Ascarididae</taxon>
        <taxon>Parascaris</taxon>
    </lineage>
</organism>
<evidence type="ECO:0000313" key="2">
    <source>
        <dbReference type="Proteomes" id="UP000887564"/>
    </source>
</evidence>
<name>A0A914RX59_PAREQ</name>
<evidence type="ECO:0000313" key="3">
    <source>
        <dbReference type="WBParaSite" id="PEQ_0001108001-mRNA-1"/>
    </source>
</evidence>
<sequence>MAHTKVLSGRFSEDIASRDNSELKFLILFRSVFPALISSVMTSRFTFSIKLF</sequence>
<dbReference type="WBParaSite" id="PEQ_0001108001-mRNA-1">
    <property type="protein sequence ID" value="PEQ_0001108001-mRNA-1"/>
    <property type="gene ID" value="PEQ_0001108001"/>
</dbReference>
<evidence type="ECO:0000256" key="1">
    <source>
        <dbReference type="SAM" id="Phobius"/>
    </source>
</evidence>
<keyword evidence="2" id="KW-1185">Reference proteome</keyword>
<dbReference type="Proteomes" id="UP000887564">
    <property type="component" value="Unplaced"/>
</dbReference>